<accession>A0AAE3IF00</accession>
<evidence type="ECO:0000256" key="1">
    <source>
        <dbReference type="SAM" id="Coils"/>
    </source>
</evidence>
<organism evidence="2 3">
    <name type="scientific">Hominimerdicola aceti</name>
    <dbReference type="NCBI Taxonomy" id="2981726"/>
    <lineage>
        <taxon>Bacteria</taxon>
        <taxon>Bacillati</taxon>
        <taxon>Bacillota</taxon>
        <taxon>Clostridia</taxon>
        <taxon>Eubacteriales</taxon>
        <taxon>Oscillospiraceae</taxon>
        <taxon>Hominimerdicola</taxon>
    </lineage>
</organism>
<dbReference type="Proteomes" id="UP001208131">
    <property type="component" value="Unassembled WGS sequence"/>
</dbReference>
<protein>
    <submittedName>
        <fullName evidence="2">Uncharacterized protein</fullName>
    </submittedName>
</protein>
<keyword evidence="3" id="KW-1185">Reference proteome</keyword>
<reference evidence="2 3" key="1">
    <citation type="journal article" date="2021" name="ISME Commun">
        <title>Automated analysis of genomic sequences facilitates high-throughput and comprehensive description of bacteria.</title>
        <authorList>
            <person name="Hitch T.C.A."/>
        </authorList>
    </citation>
    <scope>NUCLEOTIDE SEQUENCE [LARGE SCALE GENOMIC DNA]</scope>
    <source>
        <strain evidence="2 3">Sanger_31</strain>
    </source>
</reference>
<evidence type="ECO:0000313" key="2">
    <source>
        <dbReference type="EMBL" id="MCU6704650.1"/>
    </source>
</evidence>
<keyword evidence="1" id="KW-0175">Coiled coil</keyword>
<name>A0AAE3IF00_9FIRM</name>
<dbReference type="EMBL" id="JAOQJZ010000001">
    <property type="protein sequence ID" value="MCU6704650.1"/>
    <property type="molecule type" value="Genomic_DNA"/>
</dbReference>
<dbReference type="AlphaFoldDB" id="A0AAE3IF00"/>
<gene>
    <name evidence="2" type="ORF">OCV57_01750</name>
</gene>
<feature type="coiled-coil region" evidence="1">
    <location>
        <begin position="11"/>
        <end position="62"/>
    </location>
</feature>
<proteinExistence type="predicted"/>
<comment type="caution">
    <text evidence="2">The sequence shown here is derived from an EMBL/GenBank/DDBJ whole genome shotgun (WGS) entry which is preliminary data.</text>
</comment>
<evidence type="ECO:0000313" key="3">
    <source>
        <dbReference type="Proteomes" id="UP001208131"/>
    </source>
</evidence>
<dbReference type="RefSeq" id="WP_267300298.1">
    <property type="nucleotide sequence ID" value="NZ_JAOQJZ010000001.1"/>
</dbReference>
<sequence>MKDKALEKLSKNELLELMLYLRKEYDKLNAENEKLLQKLEDKKSITDRLDRLERQVAALTGHKLVVEQPVAEEDHGSR</sequence>